<evidence type="ECO:0000313" key="2">
    <source>
        <dbReference type="EMBL" id="MCI21008.1"/>
    </source>
</evidence>
<dbReference type="AlphaFoldDB" id="A0A392QA47"/>
<feature type="transmembrane region" description="Helical" evidence="1">
    <location>
        <begin position="47"/>
        <end position="67"/>
    </location>
</feature>
<evidence type="ECO:0000313" key="3">
    <source>
        <dbReference type="Proteomes" id="UP000265520"/>
    </source>
</evidence>
<feature type="transmembrane region" description="Helical" evidence="1">
    <location>
        <begin position="73"/>
        <end position="98"/>
    </location>
</feature>
<proteinExistence type="predicted"/>
<keyword evidence="3" id="KW-1185">Reference proteome</keyword>
<keyword evidence="1" id="KW-1133">Transmembrane helix</keyword>
<reference evidence="2 3" key="1">
    <citation type="journal article" date="2018" name="Front. Plant Sci.">
        <title>Red Clover (Trifolium pratense) and Zigzag Clover (T. medium) - A Picture of Genomic Similarities and Differences.</title>
        <authorList>
            <person name="Dluhosova J."/>
            <person name="Istvanek J."/>
            <person name="Nedelnik J."/>
            <person name="Repkova J."/>
        </authorList>
    </citation>
    <scope>NUCLEOTIDE SEQUENCE [LARGE SCALE GENOMIC DNA]</scope>
    <source>
        <strain evidence="3">cv. 10/8</strain>
        <tissue evidence="2">Leaf</tissue>
    </source>
</reference>
<evidence type="ECO:0008006" key="4">
    <source>
        <dbReference type="Google" id="ProtNLM"/>
    </source>
</evidence>
<feature type="transmembrane region" description="Helical" evidence="1">
    <location>
        <begin position="137"/>
        <end position="155"/>
    </location>
</feature>
<name>A0A392QA47_9FABA</name>
<accession>A0A392QA47</accession>
<sequence>MGSSFGFSELFSGELISRFVLFRRGLLFSFYLCSICSGSFRFVLFNLVFDEILFCFDLFVSVLWYVLSFARRLLVVLFVGYFSGDELLLFLFCGFCFASSPPRTNAGMRVFSIVDGVGGVAVDVVVMSVLFPWVEGYGFVVGAVLMVLVSGWGGGGGRR</sequence>
<keyword evidence="1" id="KW-0812">Transmembrane</keyword>
<feature type="transmembrane region" description="Helical" evidence="1">
    <location>
        <begin position="110"/>
        <end position="131"/>
    </location>
</feature>
<dbReference type="Proteomes" id="UP000265520">
    <property type="component" value="Unassembled WGS sequence"/>
</dbReference>
<keyword evidence="1" id="KW-0472">Membrane</keyword>
<protein>
    <recommendedName>
        <fullName evidence="4">Transmembrane protein</fullName>
    </recommendedName>
</protein>
<feature type="transmembrane region" description="Helical" evidence="1">
    <location>
        <begin position="20"/>
        <end position="40"/>
    </location>
</feature>
<dbReference type="EMBL" id="LXQA010122836">
    <property type="protein sequence ID" value="MCI21008.1"/>
    <property type="molecule type" value="Genomic_DNA"/>
</dbReference>
<comment type="caution">
    <text evidence="2">The sequence shown here is derived from an EMBL/GenBank/DDBJ whole genome shotgun (WGS) entry which is preliminary data.</text>
</comment>
<evidence type="ECO:0000256" key="1">
    <source>
        <dbReference type="SAM" id="Phobius"/>
    </source>
</evidence>
<organism evidence="2 3">
    <name type="scientific">Trifolium medium</name>
    <dbReference type="NCBI Taxonomy" id="97028"/>
    <lineage>
        <taxon>Eukaryota</taxon>
        <taxon>Viridiplantae</taxon>
        <taxon>Streptophyta</taxon>
        <taxon>Embryophyta</taxon>
        <taxon>Tracheophyta</taxon>
        <taxon>Spermatophyta</taxon>
        <taxon>Magnoliopsida</taxon>
        <taxon>eudicotyledons</taxon>
        <taxon>Gunneridae</taxon>
        <taxon>Pentapetalae</taxon>
        <taxon>rosids</taxon>
        <taxon>fabids</taxon>
        <taxon>Fabales</taxon>
        <taxon>Fabaceae</taxon>
        <taxon>Papilionoideae</taxon>
        <taxon>50 kb inversion clade</taxon>
        <taxon>NPAAA clade</taxon>
        <taxon>Hologalegina</taxon>
        <taxon>IRL clade</taxon>
        <taxon>Trifolieae</taxon>
        <taxon>Trifolium</taxon>
    </lineage>
</organism>